<evidence type="ECO:0000313" key="3">
    <source>
        <dbReference type="EMBL" id="KAJ6259598.1"/>
    </source>
</evidence>
<dbReference type="AlphaFoldDB" id="A0AAD6NK10"/>
<comment type="caution">
    <text evidence="3">The sequence shown here is derived from an EMBL/GenBank/DDBJ whole genome shotgun (WGS) entry which is preliminary data.</text>
</comment>
<feature type="region of interest" description="Disordered" evidence="1">
    <location>
        <begin position="1"/>
        <end position="76"/>
    </location>
</feature>
<dbReference type="Proteomes" id="UP001221413">
    <property type="component" value="Unassembled WGS sequence"/>
</dbReference>
<proteinExistence type="predicted"/>
<evidence type="ECO:0000256" key="1">
    <source>
        <dbReference type="SAM" id="MobiDB-lite"/>
    </source>
</evidence>
<keyword evidence="2" id="KW-0472">Membrane</keyword>
<keyword evidence="4" id="KW-1185">Reference proteome</keyword>
<reference evidence="3" key="1">
    <citation type="submission" date="2023-01" db="EMBL/GenBank/DDBJ databases">
        <title>The chitinases involved in constricting ring structure development in the nematode-trapping fungus Drechslerella dactyloides.</title>
        <authorList>
            <person name="Wang R."/>
            <person name="Zhang L."/>
            <person name="Tang P."/>
            <person name="Li S."/>
            <person name="Liang L."/>
        </authorList>
    </citation>
    <scope>NUCLEOTIDE SEQUENCE</scope>
    <source>
        <strain evidence="3">YMF1.00031</strain>
    </source>
</reference>
<protein>
    <submittedName>
        <fullName evidence="3">Uncharacterized protein</fullName>
    </submittedName>
</protein>
<evidence type="ECO:0000256" key="2">
    <source>
        <dbReference type="SAM" id="Phobius"/>
    </source>
</evidence>
<accession>A0AAD6NK10</accession>
<sequence>MHKMAELPAPMRHLELSINPQITSGPSPDDRRPVISELASDPSPGAPTQATATNTQSDANTFGPTPSAPPPAYVPSSLECRSSRIYDFDDLTSDLERAAPPPPYVAPLMQQSMGMPFGQDPHSTEGAERTQYEDMTAYIKAAKRRRMCAAITLAAIIIVGIILIGNFIARIGNSNSSDQSGPK</sequence>
<feature type="transmembrane region" description="Helical" evidence="2">
    <location>
        <begin position="148"/>
        <end position="169"/>
    </location>
</feature>
<evidence type="ECO:0000313" key="4">
    <source>
        <dbReference type="Proteomes" id="UP001221413"/>
    </source>
</evidence>
<organism evidence="3 4">
    <name type="scientific">Drechslerella dactyloides</name>
    <name type="common">Nematode-trapping fungus</name>
    <name type="synonym">Arthrobotrys dactyloides</name>
    <dbReference type="NCBI Taxonomy" id="74499"/>
    <lineage>
        <taxon>Eukaryota</taxon>
        <taxon>Fungi</taxon>
        <taxon>Dikarya</taxon>
        <taxon>Ascomycota</taxon>
        <taxon>Pezizomycotina</taxon>
        <taxon>Orbiliomycetes</taxon>
        <taxon>Orbiliales</taxon>
        <taxon>Orbiliaceae</taxon>
        <taxon>Drechslerella</taxon>
    </lineage>
</organism>
<name>A0AAD6NK10_DREDA</name>
<keyword evidence="2" id="KW-1133">Transmembrane helix</keyword>
<dbReference type="EMBL" id="JAQGDS010000006">
    <property type="protein sequence ID" value="KAJ6259598.1"/>
    <property type="molecule type" value="Genomic_DNA"/>
</dbReference>
<feature type="compositionally biased region" description="Polar residues" evidence="1">
    <location>
        <begin position="46"/>
        <end position="63"/>
    </location>
</feature>
<keyword evidence="2" id="KW-0812">Transmembrane</keyword>
<gene>
    <name evidence="3" type="ORF">Dda_5236</name>
</gene>